<dbReference type="EMBL" id="SGUG01000009">
    <property type="protein sequence ID" value="MDG0862433.1"/>
    <property type="molecule type" value="Genomic_DNA"/>
</dbReference>
<dbReference type="AlphaFoldDB" id="A0A9X4LLJ5"/>
<name>A0A9X4LLJ5_9BURK</name>
<keyword evidence="2" id="KW-1185">Reference proteome</keyword>
<protein>
    <submittedName>
        <fullName evidence="1">Integrase</fullName>
    </submittedName>
</protein>
<organism evidence="1 2">
    <name type="scientific">Pelomonas aquatica</name>
    <dbReference type="NCBI Taxonomy" id="431058"/>
    <lineage>
        <taxon>Bacteria</taxon>
        <taxon>Pseudomonadati</taxon>
        <taxon>Pseudomonadota</taxon>
        <taxon>Betaproteobacteria</taxon>
        <taxon>Burkholderiales</taxon>
        <taxon>Sphaerotilaceae</taxon>
        <taxon>Roseateles</taxon>
    </lineage>
</organism>
<dbReference type="RefSeq" id="WP_378990348.1">
    <property type="nucleotide sequence ID" value="NZ_JBHSRN010000020.1"/>
</dbReference>
<evidence type="ECO:0000313" key="2">
    <source>
        <dbReference type="Proteomes" id="UP001152766"/>
    </source>
</evidence>
<sequence>MNSLMASIENKSRTQVSVKKRDDLTKCFPYDKSEAATAYVAELKEAGHKPLLSVLDESYLVRWKDEYGKRVSKSAGSAAEADAIKKRVEADQYHGLFVDYTEGHKLKLSDLVIRYLWEEAPRLKSFLIGAYQINSWLVDAGLPRQDIAEVHAAHKNPEDRNLRIPKPNGHRMSEPNEAAKFILKPFSEIGPTDLQRYVDERSEDVDPATINRELDVISRVCRVAIDKWRIHG</sequence>
<comment type="caution">
    <text evidence="1">The sequence shown here is derived from an EMBL/GenBank/DDBJ whole genome shotgun (WGS) entry which is preliminary data.</text>
</comment>
<gene>
    <name evidence="1" type="ORF">EXJ73_08105</name>
</gene>
<proteinExistence type="predicted"/>
<reference evidence="1" key="1">
    <citation type="submission" date="2019-02" db="EMBL/GenBank/DDBJ databases">
        <title>Draft genome of the type strain Pelomonas aquatica CCUG 52575T.</title>
        <authorList>
            <person name="Gomila M."/>
            <person name="Lalucat J."/>
        </authorList>
    </citation>
    <scope>NUCLEOTIDE SEQUENCE</scope>
    <source>
        <strain evidence="1">CCUG 52575</strain>
    </source>
</reference>
<accession>A0A9X4LLJ5</accession>
<dbReference type="Proteomes" id="UP001152766">
    <property type="component" value="Unassembled WGS sequence"/>
</dbReference>
<evidence type="ECO:0000313" key="1">
    <source>
        <dbReference type="EMBL" id="MDG0862433.1"/>
    </source>
</evidence>